<gene>
    <name evidence="9" type="primary">ada-alkA</name>
    <name evidence="9" type="ORF">PTRA_b0435</name>
</gene>
<dbReference type="GO" id="GO:0006307">
    <property type="term" value="P:DNA alkylation repair"/>
    <property type="evidence" value="ECO:0007669"/>
    <property type="project" value="TreeGrafter"/>
</dbReference>
<evidence type="ECO:0000256" key="2">
    <source>
        <dbReference type="ARBA" id="ARBA00022603"/>
    </source>
</evidence>
<evidence type="ECO:0000313" key="10">
    <source>
        <dbReference type="Proteomes" id="UP000065261"/>
    </source>
</evidence>
<dbReference type="Proteomes" id="UP000065261">
    <property type="component" value="Chromosome II"/>
</dbReference>
<dbReference type="GO" id="GO:0006285">
    <property type="term" value="P:base-excision repair, AP site formation"/>
    <property type="evidence" value="ECO:0007669"/>
    <property type="project" value="TreeGrafter"/>
</dbReference>
<dbReference type="GO" id="GO:0005737">
    <property type="term" value="C:cytoplasm"/>
    <property type="evidence" value="ECO:0007669"/>
    <property type="project" value="TreeGrafter"/>
</dbReference>
<dbReference type="GO" id="GO:0032259">
    <property type="term" value="P:methylation"/>
    <property type="evidence" value="ECO:0007669"/>
    <property type="project" value="UniProtKB-KW"/>
</dbReference>
<keyword evidence="4" id="KW-0805">Transcription regulation</keyword>
<keyword evidence="7" id="KW-0234">DNA repair</keyword>
<keyword evidence="2" id="KW-0489">Methyltransferase</keyword>
<dbReference type="Pfam" id="PF02805">
    <property type="entry name" value="Ada_Zn_binding"/>
    <property type="match status" value="1"/>
</dbReference>
<keyword evidence="6" id="KW-0804">Transcription</keyword>
<evidence type="ECO:0000256" key="4">
    <source>
        <dbReference type="ARBA" id="ARBA00023015"/>
    </source>
</evidence>
<dbReference type="AlphaFoldDB" id="A0A0U2MT36"/>
<dbReference type="InterPro" id="IPR011257">
    <property type="entry name" value="DNA_glycosylase"/>
</dbReference>
<dbReference type="Gene3D" id="1.10.340.30">
    <property type="entry name" value="Hypothetical protein, domain 2"/>
    <property type="match status" value="1"/>
</dbReference>
<evidence type="ECO:0000256" key="6">
    <source>
        <dbReference type="ARBA" id="ARBA00023163"/>
    </source>
</evidence>
<protein>
    <submittedName>
        <fullName evidence="9">AraC family transcriptional regulator, regulatory protein of adaptative response / DNA-3-methyladenine glycosylase II</fullName>
    </submittedName>
</protein>
<dbReference type="PROSITE" id="PS01124">
    <property type="entry name" value="HTH_ARAC_FAMILY_2"/>
    <property type="match status" value="1"/>
</dbReference>
<keyword evidence="2" id="KW-0808">Transferase</keyword>
<dbReference type="SUPFAM" id="SSF55945">
    <property type="entry name" value="TATA-box binding protein-like"/>
    <property type="match status" value="1"/>
</dbReference>
<dbReference type="GO" id="GO:0043565">
    <property type="term" value="F:sequence-specific DNA binding"/>
    <property type="evidence" value="ECO:0007669"/>
    <property type="project" value="InterPro"/>
</dbReference>
<dbReference type="InterPro" id="IPR010316">
    <property type="entry name" value="AlkA_N"/>
</dbReference>
<dbReference type="SMART" id="SM00342">
    <property type="entry name" value="HTH_ARAC"/>
    <property type="match status" value="1"/>
</dbReference>
<dbReference type="SUPFAM" id="SSF46689">
    <property type="entry name" value="Homeodomain-like"/>
    <property type="match status" value="2"/>
</dbReference>
<dbReference type="InterPro" id="IPR035451">
    <property type="entry name" value="Ada-like_dom_sf"/>
</dbReference>
<reference evidence="9 10" key="1">
    <citation type="submission" date="2015-03" db="EMBL/GenBank/DDBJ databases">
        <authorList>
            <person name="Murphy D."/>
        </authorList>
    </citation>
    <scope>NUCLEOTIDE SEQUENCE [LARGE SCALE GENOMIC DNA]</scope>
    <source>
        <strain evidence="9 10">KMM 520</strain>
    </source>
</reference>
<name>A0A0U2MT36_9GAMM</name>
<dbReference type="EMBL" id="CP011035">
    <property type="protein sequence ID" value="ALS34916.1"/>
    <property type="molecule type" value="Genomic_DNA"/>
</dbReference>
<dbReference type="GO" id="GO:0032993">
    <property type="term" value="C:protein-DNA complex"/>
    <property type="evidence" value="ECO:0007669"/>
    <property type="project" value="TreeGrafter"/>
</dbReference>
<dbReference type="PATRIC" id="fig|1315283.4.peg.3505"/>
<keyword evidence="3" id="KW-0227">DNA damage</keyword>
<dbReference type="InterPro" id="IPR037046">
    <property type="entry name" value="AlkA_N_sf"/>
</dbReference>
<dbReference type="GO" id="GO:0008270">
    <property type="term" value="F:zinc ion binding"/>
    <property type="evidence" value="ECO:0007669"/>
    <property type="project" value="InterPro"/>
</dbReference>
<dbReference type="InterPro" id="IPR009057">
    <property type="entry name" value="Homeodomain-like_sf"/>
</dbReference>
<comment type="cofactor">
    <cofactor evidence="1">
        <name>Zn(2+)</name>
        <dbReference type="ChEBI" id="CHEBI:29105"/>
    </cofactor>
</comment>
<evidence type="ECO:0000256" key="7">
    <source>
        <dbReference type="ARBA" id="ARBA00023204"/>
    </source>
</evidence>
<dbReference type="InterPro" id="IPR051912">
    <property type="entry name" value="Alkylbase_DNA_Glycosylase/TA"/>
</dbReference>
<dbReference type="PANTHER" id="PTHR43003:SF13">
    <property type="entry name" value="DNA-3-METHYLADENINE GLYCOSYLASE 2"/>
    <property type="match status" value="1"/>
</dbReference>
<accession>A0A0U2MT36</accession>
<dbReference type="GO" id="GO:0008725">
    <property type="term" value="F:DNA-3-methyladenine glycosylase activity"/>
    <property type="evidence" value="ECO:0007669"/>
    <property type="project" value="TreeGrafter"/>
</dbReference>
<dbReference type="InterPro" id="IPR018060">
    <property type="entry name" value="HTH_AraC"/>
</dbReference>
<dbReference type="GO" id="GO:0003700">
    <property type="term" value="F:DNA-binding transcription factor activity"/>
    <property type="evidence" value="ECO:0007669"/>
    <property type="project" value="InterPro"/>
</dbReference>
<feature type="domain" description="HTH araC/xylS-type" evidence="8">
    <location>
        <begin position="104"/>
        <end position="185"/>
    </location>
</feature>
<organism evidence="9">
    <name type="scientific">Pseudoalteromonas translucida KMM 520</name>
    <dbReference type="NCBI Taxonomy" id="1315283"/>
    <lineage>
        <taxon>Bacteria</taxon>
        <taxon>Pseudomonadati</taxon>
        <taxon>Pseudomonadota</taxon>
        <taxon>Gammaproteobacteria</taxon>
        <taxon>Alteromonadales</taxon>
        <taxon>Pseudoalteromonadaceae</taxon>
        <taxon>Pseudoalteromonas</taxon>
    </lineage>
</organism>
<dbReference type="KEGG" id="ptn:PTRA_b0435"/>
<dbReference type="InterPro" id="IPR004026">
    <property type="entry name" value="Ada_DNA_repair_Zn-bd"/>
</dbReference>
<dbReference type="GO" id="GO:0032131">
    <property type="term" value="F:alkylated DNA binding"/>
    <property type="evidence" value="ECO:0007669"/>
    <property type="project" value="TreeGrafter"/>
</dbReference>
<dbReference type="Pfam" id="PF06029">
    <property type="entry name" value="AlkA_N"/>
    <property type="match status" value="1"/>
</dbReference>
<dbReference type="PANTHER" id="PTHR43003">
    <property type="entry name" value="DNA-3-METHYLADENINE GLYCOSYLASE"/>
    <property type="match status" value="1"/>
</dbReference>
<dbReference type="Pfam" id="PF12833">
    <property type="entry name" value="HTH_18"/>
    <property type="match status" value="1"/>
</dbReference>
<evidence type="ECO:0000256" key="5">
    <source>
        <dbReference type="ARBA" id="ARBA00023159"/>
    </source>
</evidence>
<dbReference type="SUPFAM" id="SSF57884">
    <property type="entry name" value="Ada DNA repair protein, N-terminal domain (N-Ada 10)"/>
    <property type="match status" value="1"/>
</dbReference>
<dbReference type="Gene3D" id="3.40.10.10">
    <property type="entry name" value="DNA Methylphosphotriester Repair Domain"/>
    <property type="match status" value="1"/>
</dbReference>
<keyword evidence="5" id="KW-0010">Activator</keyword>
<evidence type="ECO:0000259" key="8">
    <source>
        <dbReference type="PROSITE" id="PS01124"/>
    </source>
</evidence>
<dbReference type="SMART" id="SM01009">
    <property type="entry name" value="AlkA_N"/>
    <property type="match status" value="1"/>
</dbReference>
<evidence type="ECO:0000256" key="3">
    <source>
        <dbReference type="ARBA" id="ARBA00022763"/>
    </source>
</evidence>
<dbReference type="SUPFAM" id="SSF48150">
    <property type="entry name" value="DNA-glycosylase"/>
    <property type="match status" value="1"/>
</dbReference>
<dbReference type="Gene3D" id="1.10.10.60">
    <property type="entry name" value="Homeodomain-like"/>
    <property type="match status" value="2"/>
</dbReference>
<evidence type="ECO:0000313" key="9">
    <source>
        <dbReference type="EMBL" id="ALS34916.1"/>
    </source>
</evidence>
<dbReference type="GO" id="GO:0043916">
    <property type="term" value="F:DNA-7-methylguanine glycosylase activity"/>
    <property type="evidence" value="ECO:0007669"/>
    <property type="project" value="TreeGrafter"/>
</dbReference>
<dbReference type="Gene3D" id="3.30.310.20">
    <property type="entry name" value="DNA-3-methyladenine glycosylase AlkA, N-terminal domain"/>
    <property type="match status" value="1"/>
</dbReference>
<proteinExistence type="predicted"/>
<dbReference type="GO" id="GO:0008168">
    <property type="term" value="F:methyltransferase activity"/>
    <property type="evidence" value="ECO:0007669"/>
    <property type="project" value="UniProtKB-KW"/>
</dbReference>
<sequence>MCAFMNDKQWQKARQSRDPRFDGLFYVAVKSTGIYCRPICPAPTANEINVTYYQYAHNAAKAGFRPCMRCRPDSAPGSFAWQGVKTTALRAKQLIDQGACHDCEKLAARLGVSSRYLRRLFTQHFGISITQYRLFNQCHFAKKLIQETTLPLTHIAFAAGFNSIRRFNDAFLQQLNIAPSKLRSSDKAPNSIANSTLNLTLPFRPPYNWPAMQQFLAKRLIAPMEWITATSYGRTFSSEHCKGSFNAEFIAHKNHFKVAITINNTHCLQQVITNIRRVLDLDADINLITMHIQDNINNAFTVSEGLRLPGIWSSFEAGIRAVLGQQVSVTAAHNLVTKLVSELGEQCNGAVYFPTPQQLVNSDFAFFKMPQARKNALYNLAQFCTLNPQCDDLDLWLNLKGIGPWTVNYAKLRGQSQPDILLDGDLGVKKAQAAVAVFNADNCAPFRSYLTFQLWQQL</sequence>
<evidence type="ECO:0000256" key="1">
    <source>
        <dbReference type="ARBA" id="ARBA00001947"/>
    </source>
</evidence>